<name>A0ACB9TEC2_HOLOL</name>
<reference evidence="1" key="1">
    <citation type="submission" date="2022-04" db="EMBL/GenBank/DDBJ databases">
        <title>Chromosome-scale genome assembly of Holotrichia oblita Faldermann.</title>
        <authorList>
            <person name="Rongchong L."/>
        </authorList>
    </citation>
    <scope>NUCLEOTIDE SEQUENCE</scope>
    <source>
        <strain evidence="1">81SQS9</strain>
    </source>
</reference>
<protein>
    <submittedName>
        <fullName evidence="1">Transposable element-related</fullName>
    </submittedName>
</protein>
<gene>
    <name evidence="1" type="ORF">MML48_3g00020592</name>
</gene>
<accession>A0ACB9TEC2</accession>
<keyword evidence="2" id="KW-1185">Reference proteome</keyword>
<evidence type="ECO:0000313" key="2">
    <source>
        <dbReference type="Proteomes" id="UP001056778"/>
    </source>
</evidence>
<organism evidence="1 2">
    <name type="scientific">Holotrichia oblita</name>
    <name type="common">Chafer beetle</name>
    <dbReference type="NCBI Taxonomy" id="644536"/>
    <lineage>
        <taxon>Eukaryota</taxon>
        <taxon>Metazoa</taxon>
        <taxon>Ecdysozoa</taxon>
        <taxon>Arthropoda</taxon>
        <taxon>Hexapoda</taxon>
        <taxon>Insecta</taxon>
        <taxon>Pterygota</taxon>
        <taxon>Neoptera</taxon>
        <taxon>Endopterygota</taxon>
        <taxon>Coleoptera</taxon>
        <taxon>Polyphaga</taxon>
        <taxon>Scarabaeiformia</taxon>
        <taxon>Scarabaeidae</taxon>
        <taxon>Melolonthinae</taxon>
        <taxon>Holotrichia</taxon>
    </lineage>
</organism>
<dbReference type="EMBL" id="CM043017">
    <property type="protein sequence ID" value="KAI4465146.1"/>
    <property type="molecule type" value="Genomic_DNA"/>
</dbReference>
<evidence type="ECO:0000313" key="1">
    <source>
        <dbReference type="EMBL" id="KAI4465146.1"/>
    </source>
</evidence>
<dbReference type="Proteomes" id="UP001056778">
    <property type="component" value="Chromosome 3"/>
</dbReference>
<proteinExistence type="predicted"/>
<comment type="caution">
    <text evidence="1">The sequence shown here is derived from an EMBL/GenBank/DDBJ whole genome shotgun (WGS) entry which is preliminary data.</text>
</comment>
<sequence length="332" mass="38826">MMSIEDRMRAITMLENGWSLRAVAREFGVNPNTIFCLKRKWQISHSVANEPKTSKRRISTAYQDTMLRQFYAEHPFTSCKQAIAATAFPGSVTTARKRLRASGLKSYRAAIKTELSERNRQHRINFALYYQNMPIDFWKTVIFSDESTFQSTPNTHTRLVTRPRNYRHAPQYVHPKNRSGRLSVAVWGWMSYAGPGTIGYINGHLTALQYRDILDNVLLPSVTSLYDQFTFQHDNSPINTANVVQQWITDNNLRLLNWPARSLDLNPIENLWGYIKKRMRENPIERGDRNLLWQKIVQEWEEVTDDYCHKLIESIPSRLEEVIQNNSGWTHY</sequence>